<accession>L8GP34</accession>
<dbReference type="STRING" id="1257118.L8GP34"/>
<dbReference type="GeneID" id="14915368"/>
<organism evidence="1 2">
    <name type="scientific">Acanthamoeba castellanii (strain ATCC 30010 / Neff)</name>
    <dbReference type="NCBI Taxonomy" id="1257118"/>
    <lineage>
        <taxon>Eukaryota</taxon>
        <taxon>Amoebozoa</taxon>
        <taxon>Discosea</taxon>
        <taxon>Longamoebia</taxon>
        <taxon>Centramoebida</taxon>
        <taxon>Acanthamoebidae</taxon>
        <taxon>Acanthamoeba</taxon>
    </lineage>
</organism>
<dbReference type="VEuPathDB" id="AmoebaDB:ACA1_390610"/>
<sequence length="73" mass="8507">MSRDFLNSQAEHLQMKEWAVNQQRDSLASYMGHFSMLEYFAIAENESIGRIKYNLLQKMIRPCGNPPPTEETL</sequence>
<dbReference type="EMBL" id="KB008044">
    <property type="protein sequence ID" value="ELR14735.1"/>
    <property type="molecule type" value="Genomic_DNA"/>
</dbReference>
<dbReference type="GO" id="GO:0005686">
    <property type="term" value="C:U2 snRNP"/>
    <property type="evidence" value="ECO:0007669"/>
    <property type="project" value="TreeGrafter"/>
</dbReference>
<dbReference type="OMA" id="HIGHEDM"/>
<dbReference type="Pfam" id="PF07189">
    <property type="entry name" value="SF3b10"/>
    <property type="match status" value="1"/>
</dbReference>
<keyword evidence="2" id="KW-1185">Reference proteome</keyword>
<evidence type="ECO:0000313" key="2">
    <source>
        <dbReference type="Proteomes" id="UP000011083"/>
    </source>
</evidence>
<dbReference type="PANTHER" id="PTHR20978:SF0">
    <property type="entry name" value="SPLICING FACTOR 3B SUBUNIT 5"/>
    <property type="match status" value="1"/>
</dbReference>
<dbReference type="GO" id="GO:0071011">
    <property type="term" value="C:precatalytic spliceosome"/>
    <property type="evidence" value="ECO:0007669"/>
    <property type="project" value="TreeGrafter"/>
</dbReference>
<protein>
    <submittedName>
        <fullName evidence="1">Splicing factor 3b subunit 5, putative</fullName>
    </submittedName>
</protein>
<gene>
    <name evidence="1" type="ORF">ACA1_390610</name>
</gene>
<name>L8GP34_ACACF</name>
<dbReference type="AlphaFoldDB" id="L8GP34"/>
<proteinExistence type="predicted"/>
<evidence type="ECO:0000313" key="1">
    <source>
        <dbReference type="EMBL" id="ELR14735.1"/>
    </source>
</evidence>
<dbReference type="RefSeq" id="XP_004336748.1">
    <property type="nucleotide sequence ID" value="XM_004336700.1"/>
</dbReference>
<dbReference type="OrthoDB" id="274726at2759"/>
<dbReference type="Proteomes" id="UP000011083">
    <property type="component" value="Unassembled WGS sequence"/>
</dbReference>
<reference evidence="1 2" key="1">
    <citation type="journal article" date="2013" name="Genome Biol.">
        <title>Genome of Acanthamoeba castellanii highlights extensive lateral gene transfer and early evolution of tyrosine kinase signaling.</title>
        <authorList>
            <person name="Clarke M."/>
            <person name="Lohan A.J."/>
            <person name="Liu B."/>
            <person name="Lagkouvardos I."/>
            <person name="Roy S."/>
            <person name="Zafar N."/>
            <person name="Bertelli C."/>
            <person name="Schilde C."/>
            <person name="Kianianmomeni A."/>
            <person name="Burglin T.R."/>
            <person name="Frech C."/>
            <person name="Turcotte B."/>
            <person name="Kopec K.O."/>
            <person name="Synnott J.M."/>
            <person name="Choo C."/>
            <person name="Paponov I."/>
            <person name="Finkler A."/>
            <person name="Soon Heng Tan C."/>
            <person name="Hutchins A.P."/>
            <person name="Weinmeier T."/>
            <person name="Rattei T."/>
            <person name="Chu J.S."/>
            <person name="Gimenez G."/>
            <person name="Irimia M."/>
            <person name="Rigden D.J."/>
            <person name="Fitzpatrick D.A."/>
            <person name="Lorenzo-Morales J."/>
            <person name="Bateman A."/>
            <person name="Chiu C.H."/>
            <person name="Tang P."/>
            <person name="Hegemann P."/>
            <person name="Fromm H."/>
            <person name="Raoult D."/>
            <person name="Greub G."/>
            <person name="Miranda-Saavedra D."/>
            <person name="Chen N."/>
            <person name="Nash P."/>
            <person name="Ginger M.L."/>
            <person name="Horn M."/>
            <person name="Schaap P."/>
            <person name="Caler L."/>
            <person name="Loftus B."/>
        </authorList>
    </citation>
    <scope>NUCLEOTIDE SEQUENCE [LARGE SCALE GENOMIC DNA]</scope>
    <source>
        <strain evidence="1 2">Neff</strain>
    </source>
</reference>
<dbReference type="KEGG" id="acan:ACA1_390610"/>
<dbReference type="PANTHER" id="PTHR20978">
    <property type="entry name" value="SPLICING FACTOR 3B SUBUNIT 5"/>
    <property type="match status" value="1"/>
</dbReference>
<dbReference type="InterPro" id="IPR009846">
    <property type="entry name" value="SF3b5/RDS3-10"/>
</dbReference>
<dbReference type="GO" id="GO:0000398">
    <property type="term" value="P:mRNA splicing, via spliceosome"/>
    <property type="evidence" value="ECO:0007669"/>
    <property type="project" value="TreeGrafter"/>
</dbReference>